<comment type="similarity">
    <text evidence="6">Belongs to the archaeal Rpo3/eukaryotic RPB3 RNA polymerase subunit family.</text>
</comment>
<evidence type="ECO:0000256" key="1">
    <source>
        <dbReference type="ARBA" id="ARBA00004123"/>
    </source>
</evidence>
<dbReference type="Gene3D" id="3.30.1360.10">
    <property type="entry name" value="RNA polymerase, RBP11-like subunit"/>
    <property type="match status" value="1"/>
</dbReference>
<dbReference type="AlphaFoldDB" id="A0A0N4UZC2"/>
<dbReference type="GO" id="GO:0046983">
    <property type="term" value="F:protein dimerization activity"/>
    <property type="evidence" value="ECO:0007669"/>
    <property type="project" value="InterPro"/>
</dbReference>
<dbReference type="InterPro" id="IPR050518">
    <property type="entry name" value="Rpo3/RPB3_RNA_Pol_subunit"/>
</dbReference>
<reference evidence="8" key="1">
    <citation type="submission" date="2017-02" db="UniProtKB">
        <authorList>
            <consortium name="WormBaseParasite"/>
        </authorList>
    </citation>
    <scope>IDENTIFICATION</scope>
</reference>
<dbReference type="Gene3D" id="2.170.120.12">
    <property type="entry name" value="DNA-directed RNA polymerase, insert domain"/>
    <property type="match status" value="1"/>
</dbReference>
<evidence type="ECO:0000256" key="5">
    <source>
        <dbReference type="ARBA" id="ARBA00023242"/>
    </source>
</evidence>
<dbReference type="InterPro" id="IPR011262">
    <property type="entry name" value="DNA-dir_RNA_pol_insert"/>
</dbReference>
<dbReference type="InterPro" id="IPR022842">
    <property type="entry name" value="RNAP_Rpo3/Rpb3/RPAC1"/>
</dbReference>
<organism evidence="8">
    <name type="scientific">Enterobius vermicularis</name>
    <name type="common">Human pinworm</name>
    <dbReference type="NCBI Taxonomy" id="51028"/>
    <lineage>
        <taxon>Eukaryota</taxon>
        <taxon>Metazoa</taxon>
        <taxon>Ecdysozoa</taxon>
        <taxon>Nematoda</taxon>
        <taxon>Chromadorea</taxon>
        <taxon>Rhabditida</taxon>
        <taxon>Spirurina</taxon>
        <taxon>Oxyuridomorpha</taxon>
        <taxon>Oxyuroidea</taxon>
        <taxon>Oxyuridae</taxon>
        <taxon>Enterobius</taxon>
    </lineage>
</organism>
<dbReference type="InterPro" id="IPR036643">
    <property type="entry name" value="RNApol_insert_sf"/>
</dbReference>
<dbReference type="GO" id="GO:0006351">
    <property type="term" value="P:DNA-templated transcription"/>
    <property type="evidence" value="ECO:0007669"/>
    <property type="project" value="InterPro"/>
</dbReference>
<feature type="domain" description="DNA-directed RNA polymerase RpoA/D/Rpb3-type" evidence="7">
    <location>
        <begin position="381"/>
        <end position="669"/>
    </location>
</feature>
<dbReference type="InterPro" id="IPR001173">
    <property type="entry name" value="Glyco_trans_2-like"/>
</dbReference>
<dbReference type="HAMAP" id="MF_00320">
    <property type="entry name" value="RNApol_arch_Rpo3"/>
    <property type="match status" value="1"/>
</dbReference>
<evidence type="ECO:0000256" key="4">
    <source>
        <dbReference type="ARBA" id="ARBA00023163"/>
    </source>
</evidence>
<evidence type="ECO:0000256" key="6">
    <source>
        <dbReference type="ARBA" id="ARBA00025804"/>
    </source>
</evidence>
<evidence type="ECO:0000256" key="3">
    <source>
        <dbReference type="ARBA" id="ARBA00022478"/>
    </source>
</evidence>
<dbReference type="Pfam" id="PF01000">
    <property type="entry name" value="RNA_pol_A_bac"/>
    <property type="match status" value="1"/>
</dbReference>
<dbReference type="Pfam" id="PF00535">
    <property type="entry name" value="Glycos_transf_2"/>
    <property type="match status" value="1"/>
</dbReference>
<dbReference type="SMART" id="SM00662">
    <property type="entry name" value="RPOLD"/>
    <property type="match status" value="1"/>
</dbReference>
<dbReference type="FunFam" id="2.170.120.12:FF:000003">
    <property type="entry name" value="Dna-directed rna polymerases i and iii subunit"/>
    <property type="match status" value="1"/>
</dbReference>
<accession>A0A0N4UZC2</accession>
<dbReference type="InterPro" id="IPR033901">
    <property type="entry name" value="RNAPI/III_AC40"/>
</dbReference>
<sequence>MNRAQLRPPVTEEKVDYQLKKKRVRGCVRFTSSAIWSWFMPWTVRDRKYLLKKRYQYRIDGGSKFDFPNLLQVSGNSVSFTEPSLYLSVVIPAMNEERRLPKMLEECLSYLSEREKEDAGFTYEVVVVDDGSVDGTSAVALNCAKQQNSDRVRVLKLEKNLGKEEQNGVLCARGKLILFVDADGATRFCDYGKVEEELIRLTTADGSLPGDIKAFDWTFPAVAVGSRAHLEKESIAKRSWIRTVLMIGFHCLVWLFAVRSVRDTQCGFKLFTRSAAASLFSLIHVERWAFDAELLFLAERFKYHIAEVPVNWHEVDGSKIIPVFSWLQMGRDLVLIWPRRHAETYDDDTDFPSRNPGAWDVKKYCSQVKIDIINESEDGMNLEFDLIHVEAPIANTLRRVLLAEVPSMAIEKVYLYQNTSIIQDEVLCHRLGLLPIMADPRSFKFPLTKVIGINEGGVDCEEEPAGDPKRNLIFELKVSCRKNPRCPKTATDPKELYENAIVYSNAFKWVPIGDQSTALPYSPSMVHDDILVVKLRPGQEIEARCHCVKGQGRDHAKFSPVATATYRLLPEITFLKEFTGEDAERVKKSFADGVIGIDSDGLAFVKDARRDTCSRNICRHEELAKHIVLSKKKNHFIFSVESTGALKSSELVVEACKVVEDKCLNLKKLFAEKIEALMQ</sequence>
<dbReference type="NCBIfam" id="NF001988">
    <property type="entry name" value="PRK00783.1"/>
    <property type="match status" value="1"/>
</dbReference>
<keyword evidence="4" id="KW-0804">Transcription</keyword>
<protein>
    <recommendedName>
        <fullName evidence="2">DNA-directed RNA polymerases I and III subunit RPAC1</fullName>
    </recommendedName>
</protein>
<dbReference type="CDD" id="cd07032">
    <property type="entry name" value="RNAP_I_II_AC40"/>
    <property type="match status" value="1"/>
</dbReference>
<dbReference type="GO" id="GO:0003899">
    <property type="term" value="F:DNA-directed RNA polymerase activity"/>
    <property type="evidence" value="ECO:0007669"/>
    <property type="project" value="InterPro"/>
</dbReference>
<dbReference type="SUPFAM" id="SSF53448">
    <property type="entry name" value="Nucleotide-diphospho-sugar transferases"/>
    <property type="match status" value="1"/>
</dbReference>
<dbReference type="GO" id="GO:0005666">
    <property type="term" value="C:RNA polymerase III complex"/>
    <property type="evidence" value="ECO:0007669"/>
    <property type="project" value="TreeGrafter"/>
</dbReference>
<comment type="subcellular location">
    <subcellularLocation>
        <location evidence="1">Nucleus</location>
    </subcellularLocation>
</comment>
<dbReference type="GO" id="GO:0005736">
    <property type="term" value="C:RNA polymerase I complex"/>
    <property type="evidence" value="ECO:0007669"/>
    <property type="project" value="TreeGrafter"/>
</dbReference>
<name>A0A0N4UZC2_ENTVE</name>
<evidence type="ECO:0000313" key="8">
    <source>
        <dbReference type="WBParaSite" id="EVEC_0000296501-mRNA-1"/>
    </source>
</evidence>
<dbReference type="SUPFAM" id="SSF56553">
    <property type="entry name" value="Insert subdomain of RNA polymerase alpha subunit"/>
    <property type="match status" value="1"/>
</dbReference>
<dbReference type="InterPro" id="IPR036603">
    <property type="entry name" value="RBP11-like"/>
</dbReference>
<dbReference type="InterPro" id="IPR011263">
    <property type="entry name" value="DNA-dir_RNA_pol_RpoA/D/Rpb3"/>
</dbReference>
<proteinExistence type="inferred from homology"/>
<dbReference type="Pfam" id="PF01193">
    <property type="entry name" value="RNA_pol_L"/>
    <property type="match status" value="1"/>
</dbReference>
<dbReference type="SUPFAM" id="SSF55257">
    <property type="entry name" value="RBP11-like subunits of RNA polymerase"/>
    <property type="match status" value="1"/>
</dbReference>
<dbReference type="WBParaSite" id="EVEC_0000296501-mRNA-1">
    <property type="protein sequence ID" value="EVEC_0000296501-mRNA-1"/>
    <property type="gene ID" value="EVEC_0000296501"/>
</dbReference>
<keyword evidence="3" id="KW-0240">DNA-directed RNA polymerase</keyword>
<dbReference type="InterPro" id="IPR029044">
    <property type="entry name" value="Nucleotide-diphossugar_trans"/>
</dbReference>
<dbReference type="InterPro" id="IPR035518">
    <property type="entry name" value="DPG_synthase"/>
</dbReference>
<evidence type="ECO:0000256" key="2">
    <source>
        <dbReference type="ARBA" id="ARBA00022083"/>
    </source>
</evidence>
<dbReference type="CDD" id="cd04188">
    <property type="entry name" value="DPG_synthase"/>
    <property type="match status" value="1"/>
</dbReference>
<dbReference type="PANTHER" id="PTHR11800">
    <property type="entry name" value="DNA-DIRECTED RNA POLYMERASE"/>
    <property type="match status" value="1"/>
</dbReference>
<evidence type="ECO:0000259" key="7">
    <source>
        <dbReference type="SMART" id="SM00662"/>
    </source>
</evidence>
<dbReference type="Gene3D" id="3.90.550.10">
    <property type="entry name" value="Spore Coat Polysaccharide Biosynthesis Protein SpsA, Chain A"/>
    <property type="match status" value="1"/>
</dbReference>
<keyword evidence="5" id="KW-0539">Nucleus</keyword>
<dbReference type="PANTHER" id="PTHR11800:SF13">
    <property type="entry name" value="DNA-DIRECTED RNA POLYMERASES I AND III SUBUNIT RPAC1"/>
    <property type="match status" value="1"/>
</dbReference>